<comment type="caution">
    <text evidence="3">The sequence shown here is derived from an EMBL/GenBank/DDBJ whole genome shotgun (WGS) entry which is preliminary data.</text>
</comment>
<accession>A0ABS6CGB4</accession>
<feature type="region of interest" description="Disordered" evidence="1">
    <location>
        <begin position="762"/>
        <end position="781"/>
    </location>
</feature>
<name>A0ABS6CGB4_9ACTN</name>
<organism evidence="3 4">
    <name type="scientific">Streptomyces niphimycinicus</name>
    <dbReference type="NCBI Taxonomy" id="2842201"/>
    <lineage>
        <taxon>Bacteria</taxon>
        <taxon>Bacillati</taxon>
        <taxon>Actinomycetota</taxon>
        <taxon>Actinomycetes</taxon>
        <taxon>Kitasatosporales</taxon>
        <taxon>Streptomycetaceae</taxon>
        <taxon>Streptomyces</taxon>
    </lineage>
</organism>
<proteinExistence type="predicted"/>
<sequence>MTTKFSLLGKAATKWDEAAKKFESTQKIYDAKVKSVGTDGSWNGQSAIAAQPVMTITSGQYTAAAKEARAIASILRDAEDQFAKLRAELKSAVADAVKAGMKVSEDGIARYDYEKASEADANAARHDPDLHTVEDSWTKHIDKAVKAFDETDKYVKLALKQAVEDPDPLDGVNHGFNGKALDDIEAVEGQKAGDLAMKLNSNGHLKDTELAELKRLERENKGDKDFSQAFLNSLGPKGTISFSNKLADLAGDQKHAQDYRQLRDALATNIASATKVPKFKGEGGKELRFGSKEYSQAYSKWLKSPDGNFYEHFRKGLQKAGVAKYDLDAVTEKQNTIGRYHGQQVRGYQSLITLMKHGDGYSTQFLTDLGDDIRAAEDKKQGGDPDIWDLYGDFGNKKDGGFAHDPMDGLLGIMSHDPDASAAFLDPNSDPDPGNGKAEKNDRLEYLVKDRDWKLTNTTTWTGNIENSGDDRTVKDPHNGFDAALKAAATGRLPDSNAATDPAHHSAANAAVMHEAVKIFGNDPTLIKDDGDFTDVRRSLGEMTADYTGDVQRAMYFDDSLPVNGASAKLGNVKLEPFLEAVGRDPHAYGAITAAQHTYTANQVHDVINGHSSSDVSLTDRVKSAVAPGAAVAGIMSEGRAEGIHEEHIANDDKFNEKAGLASKWANRFIGYGIGAGFERYPGAAPIAEPVGWIQEDLNDSIMKSIQKDTTTEAQDQAGYNFSEGRKASVEAARFAVKNATDGSDLDPKTINDLEKAAGIAAGTSHGEGSNWQQARNGIRG</sequence>
<feature type="compositionally biased region" description="Polar residues" evidence="1">
    <location>
        <begin position="767"/>
        <end position="781"/>
    </location>
</feature>
<protein>
    <recommendedName>
        <fullName evidence="2">DUF6571 domain-containing protein</fullName>
    </recommendedName>
</protein>
<dbReference type="InterPro" id="IPR046701">
    <property type="entry name" value="DUF6571"/>
</dbReference>
<reference evidence="3 4" key="1">
    <citation type="submission" date="2021-06" db="EMBL/GenBank/DDBJ databases">
        <authorList>
            <person name="Pan X."/>
        </authorList>
    </citation>
    <scope>NUCLEOTIDE SEQUENCE [LARGE SCALE GENOMIC DNA]</scope>
    <source>
        <strain evidence="3 4">4503</strain>
    </source>
</reference>
<dbReference type="Pfam" id="PF20211">
    <property type="entry name" value="DUF6571"/>
    <property type="match status" value="1"/>
</dbReference>
<evidence type="ECO:0000256" key="1">
    <source>
        <dbReference type="SAM" id="MobiDB-lite"/>
    </source>
</evidence>
<feature type="domain" description="DUF6571" evidence="2">
    <location>
        <begin position="360"/>
        <end position="758"/>
    </location>
</feature>
<keyword evidence="4" id="KW-1185">Reference proteome</keyword>
<dbReference type="EMBL" id="JAHLEM010000191">
    <property type="protein sequence ID" value="MBU3865970.1"/>
    <property type="molecule type" value="Genomic_DNA"/>
</dbReference>
<gene>
    <name evidence="3" type="ORF">KN815_18380</name>
</gene>
<evidence type="ECO:0000313" key="4">
    <source>
        <dbReference type="Proteomes" id="UP000720508"/>
    </source>
</evidence>
<dbReference type="RefSeq" id="WP_216343021.1">
    <property type="nucleotide sequence ID" value="NZ_JAHLEM010000191.1"/>
</dbReference>
<feature type="region of interest" description="Disordered" evidence="1">
    <location>
        <begin position="421"/>
        <end position="442"/>
    </location>
</feature>
<dbReference type="Proteomes" id="UP000720508">
    <property type="component" value="Unassembled WGS sequence"/>
</dbReference>
<evidence type="ECO:0000259" key="2">
    <source>
        <dbReference type="Pfam" id="PF20211"/>
    </source>
</evidence>
<evidence type="ECO:0000313" key="3">
    <source>
        <dbReference type="EMBL" id="MBU3865970.1"/>
    </source>
</evidence>